<name>A0ACC1JXP9_9FUNG</name>
<gene>
    <name evidence="1" type="primary">SKI3_1</name>
    <name evidence="1" type="ORF">IWQ57_003140</name>
</gene>
<accession>A0ACC1JXP9</accession>
<comment type="caution">
    <text evidence="1">The sequence shown here is derived from an EMBL/GenBank/DDBJ whole genome shotgun (WGS) entry which is preliminary data.</text>
</comment>
<dbReference type="EMBL" id="JANBUJ010000954">
    <property type="protein sequence ID" value="KAJ2769357.1"/>
    <property type="molecule type" value="Genomic_DNA"/>
</dbReference>
<organism evidence="1 2">
    <name type="scientific">Coemansia nantahalensis</name>
    <dbReference type="NCBI Taxonomy" id="2789366"/>
    <lineage>
        <taxon>Eukaryota</taxon>
        <taxon>Fungi</taxon>
        <taxon>Fungi incertae sedis</taxon>
        <taxon>Zoopagomycota</taxon>
        <taxon>Kickxellomycotina</taxon>
        <taxon>Kickxellomycetes</taxon>
        <taxon>Kickxellales</taxon>
        <taxon>Kickxellaceae</taxon>
        <taxon>Coemansia</taxon>
    </lineage>
</organism>
<proteinExistence type="predicted"/>
<evidence type="ECO:0000313" key="2">
    <source>
        <dbReference type="Proteomes" id="UP001140234"/>
    </source>
</evidence>
<evidence type="ECO:0000313" key="1">
    <source>
        <dbReference type="EMBL" id="KAJ2769357.1"/>
    </source>
</evidence>
<feature type="non-terminal residue" evidence="1">
    <location>
        <position position="962"/>
    </location>
</feature>
<keyword evidence="2" id="KW-1185">Reference proteome</keyword>
<dbReference type="Proteomes" id="UP001140234">
    <property type="component" value="Unassembled WGS sequence"/>
</dbReference>
<sequence>MSVIFKAKLKAAKEAVGSKNYEYAYDLCHDLLELDANNYNVHILLGVSCQHLCKWREGESVYARAMRMPKANTLAWQGACALHEAEGDGEKYEAALVALRQRHLDDGNADRAWETAHKLIGLREAAGDQRRLVQMLRELARPEGPLHALLGATAADPAPPSLAELLERMVTIEAALDRKTVDSEISKRKSRIGAGPLAKVRQEVRDEVYAQSGLLDTLALLVALYAADSDAGALLRAEEQYLMALMERLDTIDDEAARAAAAEQLWRTAEHLAASGVCAAAFEYLIEVADEEDGGGGLADLVDKYTSSFPNARLTASGRVWAALAADQAPDGLAELAQEGLAAAPESPFAHAQVVRAAVRGREYRLAVKTAVAARSVVQQYGDMVGAAAAGSTQAIDMGAADAYMQIGPEHASDAERLYRDCVERAPGSVAARLGLGLALCELGESGEGEGILRGLLDTDPANHLALGGLGAVRLKSGDLAEAERLFRRAIDAESEHAAHHARLGDVLWRMGGEWQRDKQHAYASWIRAAQLNPKVAGVFCGLGKWYQQHGGDGERAKRCFAKAAALDSTDAEAGQRLADLYLAEGSDDLCEAHLVRATDASYAQPWAWRRLGFLHLRQGSFDKAAVALQNALSADRADRLCWEGLCEAYMGIGRMHTAVKVARKVVELAPDRVAGHWLCAQACLRACDAGAALGHFQRAADCLTAAAAGDSAEREQALWARPLAIARAECLVACAERWYVDGLYGRAADAANAALEAAQALLAGADAVAPPAYLVWGIVHAACMWLTRVGALFGRDPGLARRDVVRDLARHAQLRSGDPPRFLAETAELAAAEPRACGLHDGYLQQLYELAAHAGRARIPAATSAGLAAAAWADLGYAYFEHAARFLAVPLLDGGDGTADGAADGAADGQSLLDAAANCALAAVKLDAESARAHTLQGLVAAHQPQQAALAQHAFIMASRH</sequence>
<protein>
    <submittedName>
        <fullName evidence="1">Superkiller protein 3</fullName>
    </submittedName>
</protein>
<reference evidence="1" key="1">
    <citation type="submission" date="2022-07" db="EMBL/GenBank/DDBJ databases">
        <title>Phylogenomic reconstructions and comparative analyses of Kickxellomycotina fungi.</title>
        <authorList>
            <person name="Reynolds N.K."/>
            <person name="Stajich J.E."/>
            <person name="Barry K."/>
            <person name="Grigoriev I.V."/>
            <person name="Crous P."/>
            <person name="Smith M.E."/>
        </authorList>
    </citation>
    <scope>NUCLEOTIDE SEQUENCE</scope>
    <source>
        <strain evidence="1">CBS 109366</strain>
    </source>
</reference>